<protein>
    <submittedName>
        <fullName evidence="1">3-phosphoglycerate dehydrogenase</fullName>
    </submittedName>
</protein>
<keyword evidence="2" id="KW-1185">Reference proteome</keyword>
<gene>
    <name evidence="1" type="ORF">PQQ63_26045</name>
</gene>
<name>A0ABW9E1W5_9BURK</name>
<accession>A0ABW9E1W5</accession>
<sequence length="142" mass="15298">MNTTILDDYFDTLRGLPCFHKLDGHPEVLSSLVPGGSVGMEAGMHDPIEPLILDLLEWIGPGARPYSETIEVWRTSCPRLPVWEDACARGYLTRTHLPGGVAEVALSQAGASYLRASRSIPGGGSALGRLSVGERLTDIRTI</sequence>
<dbReference type="EMBL" id="JAQQCF010000026">
    <property type="protein sequence ID" value="MFM0640161.1"/>
    <property type="molecule type" value="Genomic_DNA"/>
</dbReference>
<comment type="caution">
    <text evidence="1">The sequence shown here is derived from an EMBL/GenBank/DDBJ whole genome shotgun (WGS) entry which is preliminary data.</text>
</comment>
<evidence type="ECO:0000313" key="1">
    <source>
        <dbReference type="EMBL" id="MFM0640161.1"/>
    </source>
</evidence>
<reference evidence="1 2" key="1">
    <citation type="journal article" date="2024" name="Chem. Sci.">
        <title>Discovery of megapolipeptins by genome mining of a Burkholderiales bacteria collection.</title>
        <authorList>
            <person name="Paulo B.S."/>
            <person name="Recchia M.J.J."/>
            <person name="Lee S."/>
            <person name="Fergusson C.H."/>
            <person name="Romanowski S.B."/>
            <person name="Hernandez A."/>
            <person name="Krull N."/>
            <person name="Liu D.Y."/>
            <person name="Cavanagh H."/>
            <person name="Bos A."/>
            <person name="Gray C.A."/>
            <person name="Murphy B.T."/>
            <person name="Linington R.G."/>
            <person name="Eustaquio A.S."/>
        </authorList>
    </citation>
    <scope>NUCLEOTIDE SEQUENCE [LARGE SCALE GENOMIC DNA]</scope>
    <source>
        <strain evidence="1 2">RL17-338-BIC-A</strain>
    </source>
</reference>
<proteinExistence type="predicted"/>
<dbReference type="RefSeq" id="WP_408338865.1">
    <property type="nucleotide sequence ID" value="NZ_JAQQCF010000026.1"/>
</dbReference>
<evidence type="ECO:0000313" key="2">
    <source>
        <dbReference type="Proteomes" id="UP001629432"/>
    </source>
</evidence>
<dbReference type="Proteomes" id="UP001629432">
    <property type="component" value="Unassembled WGS sequence"/>
</dbReference>
<organism evidence="1 2">
    <name type="scientific">Paraburkholderia metrosideri</name>
    <dbReference type="NCBI Taxonomy" id="580937"/>
    <lineage>
        <taxon>Bacteria</taxon>
        <taxon>Pseudomonadati</taxon>
        <taxon>Pseudomonadota</taxon>
        <taxon>Betaproteobacteria</taxon>
        <taxon>Burkholderiales</taxon>
        <taxon>Burkholderiaceae</taxon>
        <taxon>Paraburkholderia</taxon>
    </lineage>
</organism>